<dbReference type="OrthoDB" id="3808065at2"/>
<name>A0A1H8FSM4_9ACTN</name>
<dbReference type="InterPro" id="IPR036390">
    <property type="entry name" value="WH_DNA-bd_sf"/>
</dbReference>
<keyword evidence="6" id="KW-1185">Reference proteome</keyword>
<accession>A0A1H8FSM4</accession>
<dbReference type="InterPro" id="IPR036388">
    <property type="entry name" value="WH-like_DNA-bd_sf"/>
</dbReference>
<dbReference type="InterPro" id="IPR011991">
    <property type="entry name" value="ArsR-like_HTH"/>
</dbReference>
<evidence type="ECO:0000259" key="4">
    <source>
        <dbReference type="SMART" id="SM00418"/>
    </source>
</evidence>
<dbReference type="EMBL" id="FODD01000004">
    <property type="protein sequence ID" value="SEN34682.1"/>
    <property type="molecule type" value="Genomic_DNA"/>
</dbReference>
<keyword evidence="2" id="KW-0238">DNA-binding</keyword>
<dbReference type="InterPro" id="IPR051011">
    <property type="entry name" value="Metal_resp_trans_reg"/>
</dbReference>
<dbReference type="RefSeq" id="WP_069462352.1">
    <property type="nucleotide sequence ID" value="NZ_FODD01000004.1"/>
</dbReference>
<keyword evidence="1" id="KW-0805">Transcription regulation</keyword>
<dbReference type="GO" id="GO:0003700">
    <property type="term" value="F:DNA-binding transcription factor activity"/>
    <property type="evidence" value="ECO:0007669"/>
    <property type="project" value="InterPro"/>
</dbReference>
<dbReference type="SUPFAM" id="SSF46785">
    <property type="entry name" value="Winged helix' DNA-binding domain"/>
    <property type="match status" value="1"/>
</dbReference>
<reference evidence="5 6" key="1">
    <citation type="submission" date="2016-10" db="EMBL/GenBank/DDBJ databases">
        <authorList>
            <person name="de Groot N.N."/>
        </authorList>
    </citation>
    <scope>NUCLEOTIDE SEQUENCE [LARGE SCALE GENOMIC DNA]</scope>
    <source>
        <strain evidence="5 6">CGMCC 4.2026</strain>
    </source>
</reference>
<dbReference type="Gene3D" id="1.10.10.10">
    <property type="entry name" value="Winged helix-like DNA-binding domain superfamily/Winged helix DNA-binding domain"/>
    <property type="match status" value="1"/>
</dbReference>
<evidence type="ECO:0000313" key="5">
    <source>
        <dbReference type="EMBL" id="SEN34682.1"/>
    </source>
</evidence>
<protein>
    <submittedName>
        <fullName evidence="5">Helix-turn-helix domain-containing protein</fullName>
    </submittedName>
</protein>
<dbReference type="PANTHER" id="PTHR43132">
    <property type="entry name" value="ARSENICAL RESISTANCE OPERON REPRESSOR ARSR-RELATED"/>
    <property type="match status" value="1"/>
</dbReference>
<evidence type="ECO:0000256" key="2">
    <source>
        <dbReference type="ARBA" id="ARBA00023125"/>
    </source>
</evidence>
<sequence length="327" mass="34848">MTLRIHFTPEDLARVTVAPGTSILWEAVLSLHTLRSARVPPAYREWRDGTRRRLTASPACRQILLLVSLIPESGDFPDFLTPSQSQDLAEGLEEVRSTPAAFLRSDLSRVFAERRPPDWVRQLAGGGTAELAPVAEALRVYADAVLAPCRDAVDAAVGTDRSLRGRTLMNGGVGQLLGGLPAPVRWTAPVLETPYPVDRDLRLDGRGLTLVPAYFCWGAPVTLIDEELPPVLVYPAAGPATGPTPGTANRHLTALLGRTRANALRALCVPHSTTELARRIGTTAGSASKHAAVLRGSGLITSTRHGNTVIHVITPVGQTLLAPPPGP</sequence>
<gene>
    <name evidence="5" type="ORF">SAMN05216267_100454</name>
</gene>
<dbReference type="AlphaFoldDB" id="A0A1H8FSM4"/>
<evidence type="ECO:0000313" key="6">
    <source>
        <dbReference type="Proteomes" id="UP000181951"/>
    </source>
</evidence>
<organism evidence="5 6">
    <name type="scientific">Actinacidiphila rubida</name>
    <dbReference type="NCBI Taxonomy" id="310780"/>
    <lineage>
        <taxon>Bacteria</taxon>
        <taxon>Bacillati</taxon>
        <taxon>Actinomycetota</taxon>
        <taxon>Actinomycetes</taxon>
        <taxon>Kitasatosporales</taxon>
        <taxon>Streptomycetaceae</taxon>
        <taxon>Actinacidiphila</taxon>
    </lineage>
</organism>
<feature type="domain" description="HTH arsR-type" evidence="4">
    <location>
        <begin position="250"/>
        <end position="321"/>
    </location>
</feature>
<evidence type="ECO:0000256" key="3">
    <source>
        <dbReference type="ARBA" id="ARBA00023163"/>
    </source>
</evidence>
<dbReference type="SMART" id="SM00418">
    <property type="entry name" value="HTH_ARSR"/>
    <property type="match status" value="1"/>
</dbReference>
<proteinExistence type="predicted"/>
<keyword evidence="3" id="KW-0804">Transcription</keyword>
<dbReference type="PANTHER" id="PTHR43132:SF8">
    <property type="entry name" value="HTH-TYPE TRANSCRIPTIONAL REGULATOR KMTR"/>
    <property type="match status" value="1"/>
</dbReference>
<dbReference type="InterPro" id="IPR001845">
    <property type="entry name" value="HTH_ArsR_DNA-bd_dom"/>
</dbReference>
<dbReference type="Proteomes" id="UP000181951">
    <property type="component" value="Unassembled WGS sequence"/>
</dbReference>
<dbReference type="STRING" id="310780.SAMN05216267_100454"/>
<dbReference type="CDD" id="cd00090">
    <property type="entry name" value="HTH_ARSR"/>
    <property type="match status" value="1"/>
</dbReference>
<dbReference type="GO" id="GO:0003677">
    <property type="term" value="F:DNA binding"/>
    <property type="evidence" value="ECO:0007669"/>
    <property type="project" value="UniProtKB-KW"/>
</dbReference>
<evidence type="ECO:0000256" key="1">
    <source>
        <dbReference type="ARBA" id="ARBA00023015"/>
    </source>
</evidence>